<evidence type="ECO:0000313" key="3">
    <source>
        <dbReference type="Proteomes" id="UP000092600"/>
    </source>
</evidence>
<keyword evidence="1" id="KW-0812">Transmembrane</keyword>
<dbReference type="InterPro" id="IPR044971">
    <property type="entry name" value="SEP2"/>
</dbReference>
<keyword evidence="1" id="KW-1133">Transmembrane helix</keyword>
<dbReference type="Gramene" id="Aco001153.1.mrna1">
    <property type="protein sequence ID" value="Aco001153.1.mrna1"/>
    <property type="gene ID" value="Aco001153.1.path1"/>
</dbReference>
<dbReference type="AlphaFoldDB" id="A0A199V6A7"/>
<dbReference type="GO" id="GO:0071486">
    <property type="term" value="P:cellular response to high light intensity"/>
    <property type="evidence" value="ECO:0007669"/>
    <property type="project" value="EnsemblPlants"/>
</dbReference>
<gene>
    <name evidence="5" type="primary">LOC109706895</name>
    <name evidence="2" type="ORF">ACMD2_03938</name>
</gene>
<name>A0A199V6A7_ANACO</name>
<dbReference type="GO" id="GO:0009535">
    <property type="term" value="C:chloroplast thylakoid membrane"/>
    <property type="evidence" value="ECO:0007669"/>
    <property type="project" value="EnsemblPlants"/>
</dbReference>
<sequence>MARAAAAKVIFCEIAPERPARREAPILRVRSVGPTPDGGNKIVLQPRLCTLRSYGSGSRDGLVRAPRGDDPSPFFASLADYIESSRRSHDFEIVSGRLAMVVFAAAVSIEVVTGNTLFKKLDMQEITEAAGLCAAVVACAAAFAWFSSARNRIGQMFTLGCNTFVDSLIDNLVEALFYEGELSDWSDEM</sequence>
<dbReference type="EMBL" id="LSRQ01003110">
    <property type="protein sequence ID" value="OAY72426.1"/>
    <property type="molecule type" value="Genomic_DNA"/>
</dbReference>
<dbReference type="PANTHER" id="PTHR36490">
    <property type="entry name" value="STRESS ENHANCED PROTEIN 2, CHLOROPLASTIC"/>
    <property type="match status" value="1"/>
</dbReference>
<evidence type="ECO:0000313" key="2">
    <source>
        <dbReference type="EMBL" id="OAY72426.1"/>
    </source>
</evidence>
<keyword evidence="4" id="KW-1185">Reference proteome</keyword>
<reference evidence="5" key="2">
    <citation type="submission" date="2025-04" db="UniProtKB">
        <authorList>
            <consortium name="RefSeq"/>
        </authorList>
    </citation>
    <scope>IDENTIFICATION</scope>
    <source>
        <tissue evidence="5">Leaf</tissue>
    </source>
</reference>
<keyword evidence="1" id="KW-0472">Membrane</keyword>
<dbReference type="GO" id="GO:0009611">
    <property type="term" value="P:response to wounding"/>
    <property type="evidence" value="ECO:0007669"/>
    <property type="project" value="EnsemblPlants"/>
</dbReference>
<reference evidence="2 3" key="1">
    <citation type="journal article" date="2016" name="DNA Res.">
        <title>The draft genome of MD-2 pineapple using hybrid error correction of long reads.</title>
        <authorList>
            <person name="Redwan R.M."/>
            <person name="Saidin A."/>
            <person name="Kumar S.V."/>
        </authorList>
    </citation>
    <scope>NUCLEOTIDE SEQUENCE [LARGE SCALE GENOMIC DNA]</scope>
    <source>
        <strain evidence="3">cv. MD2</strain>
        <tissue evidence="2">Leaf</tissue>
    </source>
</reference>
<dbReference type="PANTHER" id="PTHR36490:SF1">
    <property type="entry name" value="STRESS ENHANCED PROTEIN 2, CHLOROPLASTIC"/>
    <property type="match status" value="1"/>
</dbReference>
<dbReference type="GO" id="GO:0071492">
    <property type="term" value="P:cellular response to UV-A"/>
    <property type="evidence" value="ECO:0007669"/>
    <property type="project" value="EnsemblPlants"/>
</dbReference>
<feature type="transmembrane region" description="Helical" evidence="1">
    <location>
        <begin position="91"/>
        <end position="109"/>
    </location>
</feature>
<evidence type="ECO:0000256" key="1">
    <source>
        <dbReference type="SAM" id="Phobius"/>
    </source>
</evidence>
<dbReference type="Proteomes" id="UP000515123">
    <property type="component" value="Linkage group 2"/>
</dbReference>
<proteinExistence type="predicted"/>
<dbReference type="RefSeq" id="XP_020083502.1">
    <property type="nucleotide sequence ID" value="XM_020227913.1"/>
</dbReference>
<dbReference type="GeneID" id="109706895"/>
<feature type="transmembrane region" description="Helical" evidence="1">
    <location>
        <begin position="129"/>
        <end position="146"/>
    </location>
</feature>
<evidence type="ECO:0000313" key="5">
    <source>
        <dbReference type="RefSeq" id="XP_020083502.1"/>
    </source>
</evidence>
<organism evidence="2 3">
    <name type="scientific">Ananas comosus</name>
    <name type="common">Pineapple</name>
    <name type="synonym">Ananas ananas</name>
    <dbReference type="NCBI Taxonomy" id="4615"/>
    <lineage>
        <taxon>Eukaryota</taxon>
        <taxon>Viridiplantae</taxon>
        <taxon>Streptophyta</taxon>
        <taxon>Embryophyta</taxon>
        <taxon>Tracheophyta</taxon>
        <taxon>Spermatophyta</taxon>
        <taxon>Magnoliopsida</taxon>
        <taxon>Liliopsida</taxon>
        <taxon>Poales</taxon>
        <taxon>Bromeliaceae</taxon>
        <taxon>Bromelioideae</taxon>
        <taxon>Ananas</taxon>
    </lineage>
</organism>
<dbReference type="Proteomes" id="UP000092600">
    <property type="component" value="Unassembled WGS sequence"/>
</dbReference>
<dbReference type="STRING" id="4615.A0A199V6A7"/>
<evidence type="ECO:0000313" key="4">
    <source>
        <dbReference type="Proteomes" id="UP000515123"/>
    </source>
</evidence>
<dbReference type="OrthoDB" id="1937750at2759"/>
<accession>A0A199V6A7</accession>
<protein>
    <submittedName>
        <fullName evidence="2 5">Stress enhanced protein 2, chloroplastic</fullName>
    </submittedName>
</protein>